<accession>A0A1H7PJ58</accession>
<gene>
    <name evidence="1" type="ORF">SAMN05216387_10943</name>
</gene>
<keyword evidence="2" id="KW-1185">Reference proteome</keyword>
<organism evidence="1 2">
    <name type="scientific">Nitrosovibrio tenuis</name>
    <dbReference type="NCBI Taxonomy" id="1233"/>
    <lineage>
        <taxon>Bacteria</taxon>
        <taxon>Pseudomonadati</taxon>
        <taxon>Pseudomonadota</taxon>
        <taxon>Betaproteobacteria</taxon>
        <taxon>Nitrosomonadales</taxon>
        <taxon>Nitrosomonadaceae</taxon>
        <taxon>Nitrosovibrio</taxon>
    </lineage>
</organism>
<name>A0A1H7PJ58_9PROT</name>
<dbReference type="EMBL" id="FOBH01000009">
    <property type="protein sequence ID" value="SEL35484.1"/>
    <property type="molecule type" value="Genomic_DNA"/>
</dbReference>
<evidence type="ECO:0000313" key="2">
    <source>
        <dbReference type="Proteomes" id="UP000198620"/>
    </source>
</evidence>
<protein>
    <submittedName>
        <fullName evidence="1">Uncharacterized protein</fullName>
    </submittedName>
</protein>
<dbReference type="STRING" id="1233.SAMN05216387_10943"/>
<reference evidence="1 2" key="1">
    <citation type="submission" date="2016-10" db="EMBL/GenBank/DDBJ databases">
        <authorList>
            <person name="de Groot N.N."/>
        </authorList>
    </citation>
    <scope>NUCLEOTIDE SEQUENCE [LARGE SCALE GENOMIC DNA]</scope>
    <source>
        <strain evidence="1 2">Nv1</strain>
    </source>
</reference>
<dbReference type="AlphaFoldDB" id="A0A1H7PJ58"/>
<proteinExistence type="predicted"/>
<evidence type="ECO:0000313" key="1">
    <source>
        <dbReference type="EMBL" id="SEL35484.1"/>
    </source>
</evidence>
<dbReference type="Proteomes" id="UP000198620">
    <property type="component" value="Unassembled WGS sequence"/>
</dbReference>
<sequence>MTNVESQQRISSVHIYRMSLTSPGISLEKVVPELPTLGAAPLIP</sequence>